<dbReference type="AlphaFoldDB" id="A0A4R6SMW2"/>
<dbReference type="GO" id="GO:0046872">
    <property type="term" value="F:metal ion binding"/>
    <property type="evidence" value="ECO:0007669"/>
    <property type="project" value="UniProtKB-KW"/>
</dbReference>
<comment type="subcellular location">
    <subcellularLocation>
        <location evidence="1">Cell envelope</location>
    </subcellularLocation>
</comment>
<dbReference type="PANTHER" id="PTHR42953">
    <property type="entry name" value="HIGH-AFFINITY ZINC UPTAKE SYSTEM PROTEIN ZNUA-RELATED"/>
    <property type="match status" value="1"/>
</dbReference>
<keyword evidence="2" id="KW-0813">Transport</keyword>
<comment type="caution">
    <text evidence="6">The sequence shown here is derived from an EMBL/GenBank/DDBJ whole genome shotgun (WGS) entry which is preliminary data.</text>
</comment>
<dbReference type="EMBL" id="SNXZ01000001">
    <property type="protein sequence ID" value="TDQ04682.1"/>
    <property type="molecule type" value="Genomic_DNA"/>
</dbReference>
<dbReference type="Gene3D" id="3.40.50.1980">
    <property type="entry name" value="Nitrogenase molybdenum iron protein domain"/>
    <property type="match status" value="2"/>
</dbReference>
<evidence type="ECO:0000256" key="3">
    <source>
        <dbReference type="ARBA" id="ARBA00022723"/>
    </source>
</evidence>
<evidence type="ECO:0000256" key="2">
    <source>
        <dbReference type="ARBA" id="ARBA00022448"/>
    </source>
</evidence>
<feature type="signal peptide" evidence="5">
    <location>
        <begin position="1"/>
        <end position="24"/>
    </location>
</feature>
<dbReference type="Pfam" id="PF01297">
    <property type="entry name" value="ZnuA"/>
    <property type="match status" value="1"/>
</dbReference>
<keyword evidence="4 5" id="KW-0732">Signal</keyword>
<evidence type="ECO:0000313" key="6">
    <source>
        <dbReference type="EMBL" id="TDQ04682.1"/>
    </source>
</evidence>
<evidence type="ECO:0000313" key="7">
    <source>
        <dbReference type="Proteomes" id="UP000295444"/>
    </source>
</evidence>
<dbReference type="InterPro" id="IPR050492">
    <property type="entry name" value="Bact_metal-bind_prot9"/>
</dbReference>
<gene>
    <name evidence="6" type="ORF">EV186_101637</name>
</gene>
<evidence type="ECO:0000256" key="4">
    <source>
        <dbReference type="ARBA" id="ARBA00022729"/>
    </source>
</evidence>
<reference evidence="6 7" key="1">
    <citation type="submission" date="2019-03" db="EMBL/GenBank/DDBJ databases">
        <title>Genomic Encyclopedia of Type Strains, Phase IV (KMG-IV): sequencing the most valuable type-strain genomes for metagenomic binning, comparative biology and taxonomic classification.</title>
        <authorList>
            <person name="Goeker M."/>
        </authorList>
    </citation>
    <scope>NUCLEOTIDE SEQUENCE [LARGE SCALE GENOMIC DNA]</scope>
    <source>
        <strain evidence="6 7">DSM 45361</strain>
    </source>
</reference>
<dbReference type="PROSITE" id="PS51257">
    <property type="entry name" value="PROKAR_LIPOPROTEIN"/>
    <property type="match status" value="1"/>
</dbReference>
<name>A0A4R6SMW2_LABRH</name>
<organism evidence="6 7">
    <name type="scientific">Labedaea rhizosphaerae</name>
    <dbReference type="NCBI Taxonomy" id="598644"/>
    <lineage>
        <taxon>Bacteria</taxon>
        <taxon>Bacillati</taxon>
        <taxon>Actinomycetota</taxon>
        <taxon>Actinomycetes</taxon>
        <taxon>Pseudonocardiales</taxon>
        <taxon>Pseudonocardiaceae</taxon>
        <taxon>Labedaea</taxon>
    </lineage>
</organism>
<evidence type="ECO:0000256" key="1">
    <source>
        <dbReference type="ARBA" id="ARBA00004196"/>
    </source>
</evidence>
<keyword evidence="3" id="KW-0479">Metal-binding</keyword>
<sequence length="303" mass="31227">MRRWMTRTVTAFAVLSAAGFVATACNSAGGATPGADGKISVVASTDIWGSVAKAVGGDDVNVKALLADPAADPHAHEGDAAEATELDGAALIVYNGGGYDDFFADMVNAAAQDAHKVVAFDVSGHSEGDNEHVWYDLPTVKKVADKIAQELGAIAPDRKAAFDANAKTFDGKIDTLITAVSGIGKAHPGRKAVATEPVAKYLLDLAGVQDVTPEDFAEAIEQESDPSANAVSEITDLIAGKKVSVLINNVQTETTLTNTLVGEAQKADIAVVAVSETFPAGESDYVGWMTKQVNGLAAAVAKE</sequence>
<dbReference type="PANTHER" id="PTHR42953:SF1">
    <property type="entry name" value="METAL-BINDING PROTEIN HI_0362-RELATED"/>
    <property type="match status" value="1"/>
</dbReference>
<dbReference type="InterPro" id="IPR006127">
    <property type="entry name" value="ZnuA-like"/>
</dbReference>
<keyword evidence="7" id="KW-1185">Reference proteome</keyword>
<dbReference type="SUPFAM" id="SSF53807">
    <property type="entry name" value="Helical backbone' metal receptor"/>
    <property type="match status" value="1"/>
</dbReference>
<protein>
    <submittedName>
        <fullName evidence="6">Zinc/manganese transport system substrate-binding protein</fullName>
    </submittedName>
</protein>
<evidence type="ECO:0000256" key="5">
    <source>
        <dbReference type="SAM" id="SignalP"/>
    </source>
</evidence>
<feature type="chain" id="PRO_5038975974" evidence="5">
    <location>
        <begin position="25"/>
        <end position="303"/>
    </location>
</feature>
<dbReference type="GO" id="GO:0030001">
    <property type="term" value="P:metal ion transport"/>
    <property type="evidence" value="ECO:0007669"/>
    <property type="project" value="InterPro"/>
</dbReference>
<dbReference type="Proteomes" id="UP000295444">
    <property type="component" value="Unassembled WGS sequence"/>
</dbReference>
<proteinExistence type="predicted"/>
<dbReference type="GO" id="GO:0030313">
    <property type="term" value="C:cell envelope"/>
    <property type="evidence" value="ECO:0007669"/>
    <property type="project" value="UniProtKB-SubCell"/>
</dbReference>
<accession>A0A4R6SMW2</accession>